<protein>
    <submittedName>
        <fullName evidence="2">MarR family transcriptional regulator</fullName>
    </submittedName>
</protein>
<dbReference type="InterPro" id="IPR036390">
    <property type="entry name" value="WH_DNA-bd_sf"/>
</dbReference>
<dbReference type="Proteomes" id="UP001321498">
    <property type="component" value="Chromosome"/>
</dbReference>
<dbReference type="EMBL" id="AP027731">
    <property type="protein sequence ID" value="BDZ45987.1"/>
    <property type="molecule type" value="Genomic_DNA"/>
</dbReference>
<dbReference type="Pfam" id="PF01047">
    <property type="entry name" value="MarR"/>
    <property type="match status" value="1"/>
</dbReference>
<evidence type="ECO:0000259" key="1">
    <source>
        <dbReference type="PROSITE" id="PS50995"/>
    </source>
</evidence>
<dbReference type="Gene3D" id="1.10.10.10">
    <property type="entry name" value="Winged helix-like DNA-binding domain superfamily/Winged helix DNA-binding domain"/>
    <property type="match status" value="1"/>
</dbReference>
<reference evidence="3" key="1">
    <citation type="journal article" date="2019" name="Int. J. Syst. Evol. Microbiol.">
        <title>The Global Catalogue of Microorganisms (GCM) 10K type strain sequencing project: providing services to taxonomists for standard genome sequencing and annotation.</title>
        <authorList>
            <consortium name="The Broad Institute Genomics Platform"/>
            <consortium name="The Broad Institute Genome Sequencing Center for Infectious Disease"/>
            <person name="Wu L."/>
            <person name="Ma J."/>
        </authorList>
    </citation>
    <scope>NUCLEOTIDE SEQUENCE [LARGE SCALE GENOMIC DNA]</scope>
    <source>
        <strain evidence="3">NBRC 108725</strain>
    </source>
</reference>
<dbReference type="PRINTS" id="PR00598">
    <property type="entry name" value="HTHMARR"/>
</dbReference>
<dbReference type="SUPFAM" id="SSF46785">
    <property type="entry name" value="Winged helix' DNA-binding domain"/>
    <property type="match status" value="1"/>
</dbReference>
<feature type="domain" description="HTH marR-type" evidence="1">
    <location>
        <begin position="6"/>
        <end position="138"/>
    </location>
</feature>
<dbReference type="InterPro" id="IPR000835">
    <property type="entry name" value="HTH_MarR-typ"/>
</dbReference>
<organism evidence="2 3">
    <name type="scientific">Naasia aerilata</name>
    <dbReference type="NCBI Taxonomy" id="1162966"/>
    <lineage>
        <taxon>Bacteria</taxon>
        <taxon>Bacillati</taxon>
        <taxon>Actinomycetota</taxon>
        <taxon>Actinomycetes</taxon>
        <taxon>Micrococcales</taxon>
        <taxon>Microbacteriaceae</taxon>
        <taxon>Naasia</taxon>
    </lineage>
</organism>
<dbReference type="PANTHER" id="PTHR39515">
    <property type="entry name" value="CONSERVED PROTEIN"/>
    <property type="match status" value="1"/>
</dbReference>
<accession>A0ABM8GCL2</accession>
<keyword evidence="3" id="KW-1185">Reference proteome</keyword>
<evidence type="ECO:0000313" key="2">
    <source>
        <dbReference type="EMBL" id="BDZ45987.1"/>
    </source>
</evidence>
<dbReference type="PANTHER" id="PTHR39515:SF2">
    <property type="entry name" value="HTH-TYPE TRANSCRIPTIONAL REGULATOR RV0880"/>
    <property type="match status" value="1"/>
</dbReference>
<name>A0ABM8GCL2_9MICO</name>
<dbReference type="InterPro" id="IPR052526">
    <property type="entry name" value="HTH-type_Bedaq_tolerance"/>
</dbReference>
<sequence>MDAPENEQLQQELRLLLQKVARRIRANRPGEHITDSQLGVLWRLEAQQACSPGELAALEKVSPPSMNRTLNSLEEAGYVARSQDAGDARKVVVRMTEKGMALTEETRRLRIEWFSGQLAQLDPEERQRLLGVVDVLRKLVES</sequence>
<gene>
    <name evidence="2" type="ORF">GCM10025866_18960</name>
</gene>
<dbReference type="SMART" id="SM00347">
    <property type="entry name" value="HTH_MARR"/>
    <property type="match status" value="1"/>
</dbReference>
<dbReference type="InterPro" id="IPR036388">
    <property type="entry name" value="WH-like_DNA-bd_sf"/>
</dbReference>
<evidence type="ECO:0000313" key="3">
    <source>
        <dbReference type="Proteomes" id="UP001321498"/>
    </source>
</evidence>
<dbReference type="PROSITE" id="PS50995">
    <property type="entry name" value="HTH_MARR_2"/>
    <property type="match status" value="1"/>
</dbReference>
<proteinExistence type="predicted"/>
<dbReference type="RefSeq" id="WP_286276096.1">
    <property type="nucleotide sequence ID" value="NZ_AP027731.1"/>
</dbReference>